<protein>
    <submittedName>
        <fullName evidence="2">HTH domain-containing protein</fullName>
    </submittedName>
</protein>
<dbReference type="PROSITE" id="PS00042">
    <property type="entry name" value="HTH_CRP_1"/>
    <property type="match status" value="1"/>
</dbReference>
<evidence type="ECO:0000259" key="1">
    <source>
        <dbReference type="Pfam" id="PF08279"/>
    </source>
</evidence>
<dbReference type="Proteomes" id="UP001596473">
    <property type="component" value="Unassembled WGS sequence"/>
</dbReference>
<evidence type="ECO:0000313" key="2">
    <source>
        <dbReference type="EMBL" id="MFC7419372.1"/>
    </source>
</evidence>
<organism evidence="2 3">
    <name type="scientific">Iodobacter arcticus</name>
    <dbReference type="NCBI Taxonomy" id="590593"/>
    <lineage>
        <taxon>Bacteria</taxon>
        <taxon>Pseudomonadati</taxon>
        <taxon>Pseudomonadota</taxon>
        <taxon>Betaproteobacteria</taxon>
        <taxon>Neisseriales</taxon>
        <taxon>Chitinibacteraceae</taxon>
        <taxon>Iodobacter</taxon>
    </lineage>
</organism>
<name>A0ABW2QUF7_9NEIS</name>
<comment type="caution">
    <text evidence="2">The sequence shown here is derived from an EMBL/GenBank/DDBJ whole genome shotgun (WGS) entry which is preliminary data.</text>
</comment>
<reference evidence="3" key="1">
    <citation type="journal article" date="2019" name="Int. J. Syst. Evol. Microbiol.">
        <title>The Global Catalogue of Microorganisms (GCM) 10K type strain sequencing project: providing services to taxonomists for standard genome sequencing and annotation.</title>
        <authorList>
            <consortium name="The Broad Institute Genomics Platform"/>
            <consortium name="The Broad Institute Genome Sequencing Center for Infectious Disease"/>
            <person name="Wu L."/>
            <person name="Ma J."/>
        </authorList>
    </citation>
    <scope>NUCLEOTIDE SEQUENCE [LARGE SCALE GENOMIC DNA]</scope>
    <source>
        <strain evidence="3">CCUG 62945</strain>
    </source>
</reference>
<dbReference type="InterPro" id="IPR018335">
    <property type="entry name" value="Tscrpt_reg_HTH_Crp-type_CS"/>
</dbReference>
<feature type="domain" description="Helix-turn-helix type 11" evidence="1">
    <location>
        <begin position="12"/>
        <end position="64"/>
    </location>
</feature>
<evidence type="ECO:0000313" key="3">
    <source>
        <dbReference type="Proteomes" id="UP001596473"/>
    </source>
</evidence>
<keyword evidence="3" id="KW-1185">Reference proteome</keyword>
<dbReference type="InterPro" id="IPR036390">
    <property type="entry name" value="WH_DNA-bd_sf"/>
</dbReference>
<accession>A0ABW2QUF7</accession>
<dbReference type="Pfam" id="PF08279">
    <property type="entry name" value="HTH_11"/>
    <property type="match status" value="1"/>
</dbReference>
<dbReference type="EMBL" id="JBHTBQ010000009">
    <property type="protein sequence ID" value="MFC7419372.1"/>
    <property type="molecule type" value="Genomic_DNA"/>
</dbReference>
<dbReference type="InterPro" id="IPR036388">
    <property type="entry name" value="WH-like_DNA-bd_sf"/>
</dbReference>
<dbReference type="RefSeq" id="WP_380186815.1">
    <property type="nucleotide sequence ID" value="NZ_JBHTBQ010000009.1"/>
</dbReference>
<sequence>MSKTQVSGKGSRVLQVLKALRGHTITGLSNKDLADALGCSAVTITRDMADLIDAGLVVKLDNGRFAHSVAMLQIAQAHAEHVAKLQSRIIEINCRIAAGA</sequence>
<proteinExistence type="predicted"/>
<dbReference type="Gene3D" id="1.10.10.10">
    <property type="entry name" value="Winged helix-like DNA-binding domain superfamily/Winged helix DNA-binding domain"/>
    <property type="match status" value="1"/>
</dbReference>
<gene>
    <name evidence="2" type="ORF">ACFQNF_05715</name>
</gene>
<dbReference type="InterPro" id="IPR013196">
    <property type="entry name" value="HTH_11"/>
</dbReference>
<dbReference type="SUPFAM" id="SSF46785">
    <property type="entry name" value="Winged helix' DNA-binding domain"/>
    <property type="match status" value="1"/>
</dbReference>